<proteinExistence type="inferred from homology"/>
<evidence type="ECO:0000256" key="2">
    <source>
        <dbReference type="ARBA" id="ARBA00022448"/>
    </source>
</evidence>
<sequence>MILRKTKLPYLFLLPGLMLVLTFTCIPFIDTLILSFKNAKLFLPEETVTGVANYKAVLTHSRFWYSLFITLLFVLVSISLETLVGLCVGLMMNRLSPITKALRIMILIPWTIPTVVTARMWQWMFDYNLGIINYLLQGMGIDQVNWLGNPWLAFFSILLADVWKTTPFVAIIVLAGLSAIPQQIYKAAVIDGANSWQRLRFIFLPLLLPVLGVAILFRAIEAMRVFDLVYVLTGGGPGGSTETVSVYAYKLFFYKGDFGQGAATSVIILFLVAGFGYFYTKYSFRRNPV</sequence>
<keyword evidence="5 7" id="KW-1133">Transmembrane helix</keyword>
<dbReference type="AlphaFoldDB" id="A0A0M2UUW2"/>
<gene>
    <name evidence="9" type="ORF">BROFUL_02517</name>
</gene>
<keyword evidence="3" id="KW-1003">Cell membrane</keyword>
<feature type="transmembrane region" description="Helical" evidence="7">
    <location>
        <begin position="12"/>
        <end position="36"/>
    </location>
</feature>
<evidence type="ECO:0000256" key="7">
    <source>
        <dbReference type="RuleBase" id="RU363032"/>
    </source>
</evidence>
<evidence type="ECO:0000256" key="5">
    <source>
        <dbReference type="ARBA" id="ARBA00022989"/>
    </source>
</evidence>
<evidence type="ECO:0000313" key="10">
    <source>
        <dbReference type="Proteomes" id="UP000034954"/>
    </source>
</evidence>
<feature type="transmembrane region" description="Helical" evidence="7">
    <location>
        <begin position="258"/>
        <end position="279"/>
    </location>
</feature>
<comment type="caution">
    <text evidence="9">The sequence shown here is derived from an EMBL/GenBank/DDBJ whole genome shotgun (WGS) entry which is preliminary data.</text>
</comment>
<dbReference type="InterPro" id="IPR035906">
    <property type="entry name" value="MetI-like_sf"/>
</dbReference>
<keyword evidence="4 7" id="KW-0812">Transmembrane</keyword>
<comment type="subcellular location">
    <subcellularLocation>
        <location evidence="1 7">Cell membrane</location>
        <topology evidence="1 7">Multi-pass membrane protein</topology>
    </subcellularLocation>
</comment>
<evidence type="ECO:0000259" key="8">
    <source>
        <dbReference type="PROSITE" id="PS50928"/>
    </source>
</evidence>
<dbReference type="InterPro" id="IPR000515">
    <property type="entry name" value="MetI-like"/>
</dbReference>
<dbReference type="PROSITE" id="PS50928">
    <property type="entry name" value="ABC_TM1"/>
    <property type="match status" value="1"/>
</dbReference>
<reference evidence="9 10" key="1">
    <citation type="journal article" date="2013" name="BMC Microbiol.">
        <title>Identification of the type II cytochrome c maturation pathway in anammox bacteria by comparative genomics.</title>
        <authorList>
            <person name="Ferousi C."/>
            <person name="Speth D.R."/>
            <person name="Reimann J."/>
            <person name="Op den Camp H.J."/>
            <person name="Allen J.W."/>
            <person name="Keltjens J.T."/>
            <person name="Jetten M.S."/>
        </authorList>
    </citation>
    <scope>NUCLEOTIDE SEQUENCE [LARGE SCALE GENOMIC DNA]</scope>
    <source>
        <strain evidence="9">RU1</strain>
    </source>
</reference>
<dbReference type="PANTHER" id="PTHR30193">
    <property type="entry name" value="ABC TRANSPORTER PERMEASE PROTEIN"/>
    <property type="match status" value="1"/>
</dbReference>
<evidence type="ECO:0000256" key="6">
    <source>
        <dbReference type="ARBA" id="ARBA00023136"/>
    </source>
</evidence>
<feature type="domain" description="ABC transmembrane type-1" evidence="8">
    <location>
        <begin position="67"/>
        <end position="279"/>
    </location>
</feature>
<evidence type="ECO:0000313" key="9">
    <source>
        <dbReference type="EMBL" id="KKO18776.1"/>
    </source>
</evidence>
<dbReference type="Pfam" id="PF00528">
    <property type="entry name" value="BPD_transp_1"/>
    <property type="match status" value="1"/>
</dbReference>
<protein>
    <submittedName>
        <fullName evidence="9">ABC transporter permease component</fullName>
    </submittedName>
</protein>
<accession>A0A0M2UUW2</accession>
<comment type="similarity">
    <text evidence="7">Belongs to the binding-protein-dependent transport system permease family.</text>
</comment>
<dbReference type="SUPFAM" id="SSF161098">
    <property type="entry name" value="MetI-like"/>
    <property type="match status" value="1"/>
</dbReference>
<keyword evidence="6 7" id="KW-0472">Membrane</keyword>
<feature type="transmembrane region" description="Helical" evidence="7">
    <location>
        <begin position="151"/>
        <end position="180"/>
    </location>
</feature>
<dbReference type="EMBL" id="LAQJ01000236">
    <property type="protein sequence ID" value="KKO18776.1"/>
    <property type="molecule type" value="Genomic_DNA"/>
</dbReference>
<dbReference type="PANTHER" id="PTHR30193:SF37">
    <property type="entry name" value="INNER MEMBRANE ABC TRANSPORTER PERMEASE PROTEIN YCJO"/>
    <property type="match status" value="1"/>
</dbReference>
<feature type="transmembrane region" description="Helical" evidence="7">
    <location>
        <begin position="63"/>
        <end position="90"/>
    </location>
</feature>
<dbReference type="Gene3D" id="1.10.3720.10">
    <property type="entry name" value="MetI-like"/>
    <property type="match status" value="1"/>
</dbReference>
<dbReference type="PATRIC" id="fig|380242.3.peg.3127"/>
<dbReference type="GO" id="GO:0005886">
    <property type="term" value="C:plasma membrane"/>
    <property type="evidence" value="ECO:0007669"/>
    <property type="project" value="UniProtKB-SubCell"/>
</dbReference>
<dbReference type="CDD" id="cd06261">
    <property type="entry name" value="TM_PBP2"/>
    <property type="match status" value="1"/>
</dbReference>
<organism evidence="9 10">
    <name type="scientific">Candidatus Brocadia fulgida</name>
    <dbReference type="NCBI Taxonomy" id="380242"/>
    <lineage>
        <taxon>Bacteria</taxon>
        <taxon>Pseudomonadati</taxon>
        <taxon>Planctomycetota</taxon>
        <taxon>Candidatus Brocadiia</taxon>
        <taxon>Candidatus Brocadiales</taxon>
        <taxon>Candidatus Brocadiaceae</taxon>
        <taxon>Candidatus Brocadia</taxon>
    </lineage>
</organism>
<evidence type="ECO:0000256" key="3">
    <source>
        <dbReference type="ARBA" id="ARBA00022475"/>
    </source>
</evidence>
<feature type="transmembrane region" description="Helical" evidence="7">
    <location>
        <begin position="102"/>
        <end position="121"/>
    </location>
</feature>
<evidence type="ECO:0000256" key="4">
    <source>
        <dbReference type="ARBA" id="ARBA00022692"/>
    </source>
</evidence>
<feature type="transmembrane region" description="Helical" evidence="7">
    <location>
        <begin position="201"/>
        <end position="220"/>
    </location>
</feature>
<dbReference type="InterPro" id="IPR051393">
    <property type="entry name" value="ABC_transporter_permease"/>
</dbReference>
<dbReference type="GO" id="GO:0055085">
    <property type="term" value="P:transmembrane transport"/>
    <property type="evidence" value="ECO:0007669"/>
    <property type="project" value="InterPro"/>
</dbReference>
<keyword evidence="2 7" id="KW-0813">Transport</keyword>
<name>A0A0M2UUW2_9BACT</name>
<evidence type="ECO:0000256" key="1">
    <source>
        <dbReference type="ARBA" id="ARBA00004651"/>
    </source>
</evidence>
<keyword evidence="10" id="KW-1185">Reference proteome</keyword>
<dbReference type="Proteomes" id="UP000034954">
    <property type="component" value="Unassembled WGS sequence"/>
</dbReference>